<comment type="caution">
    <text evidence="5">The sequence shown here is derived from an EMBL/GenBank/DDBJ whole genome shotgun (WGS) entry which is preliminary data.</text>
</comment>
<feature type="repeat" description="ANK" evidence="3">
    <location>
        <begin position="60"/>
        <end position="92"/>
    </location>
</feature>
<keyword evidence="5" id="KW-0808">Transferase</keyword>
<keyword evidence="1" id="KW-0677">Repeat</keyword>
<evidence type="ECO:0000256" key="4">
    <source>
        <dbReference type="SAM" id="SignalP"/>
    </source>
</evidence>
<sequence>MKNLIDIKNFHLGLSICITYICLYFLNCLSPLASAADSGDINALKKFKAEGIPLNQESENGMQPIHYAASNLQLETVAYLLENGVDVNAKTKSGATAIDFVVFAPPFRDDNLIINLVTLLLQKGAKPSSALAMAAFYGRKEVITILLDKGADPNYQNGAGYAALHLLVMSKYANAETAKLLIQRGAKVDIKTKDGKTPLMLYQDSVLIKSSELEKILSGNKL</sequence>
<dbReference type="RefSeq" id="WP_108926905.1">
    <property type="nucleotide sequence ID" value="NZ_BFAY01000001.1"/>
</dbReference>
<dbReference type="SUPFAM" id="SSF48403">
    <property type="entry name" value="Ankyrin repeat"/>
    <property type="match status" value="1"/>
</dbReference>
<evidence type="ECO:0000256" key="3">
    <source>
        <dbReference type="PROSITE-ProRule" id="PRU00023"/>
    </source>
</evidence>
<feature type="repeat" description="ANK" evidence="3">
    <location>
        <begin position="126"/>
        <end position="158"/>
    </location>
</feature>
<gene>
    <name evidence="5" type="ORF">LPTSP1_01070</name>
</gene>
<evidence type="ECO:0000313" key="6">
    <source>
        <dbReference type="Proteomes" id="UP000245076"/>
    </source>
</evidence>
<keyword evidence="2 3" id="KW-0040">ANK repeat</keyword>
<reference evidence="5 6" key="1">
    <citation type="submission" date="2018-02" db="EMBL/GenBank/DDBJ databases">
        <title>Novel Leptospira species isolated from soil and water in Japan.</title>
        <authorList>
            <person name="Nakao R."/>
            <person name="Masuzawa T."/>
        </authorList>
    </citation>
    <scope>NUCLEOTIDE SEQUENCE [LARGE SCALE GENOMIC DNA]</scope>
    <source>
        <strain evidence="5 6">E8</strain>
    </source>
</reference>
<dbReference type="InterPro" id="IPR036770">
    <property type="entry name" value="Ankyrin_rpt-contain_sf"/>
</dbReference>
<dbReference type="GO" id="GO:0085020">
    <property type="term" value="P:protein K6-linked ubiquitination"/>
    <property type="evidence" value="ECO:0007669"/>
    <property type="project" value="TreeGrafter"/>
</dbReference>
<dbReference type="SMART" id="SM00248">
    <property type="entry name" value="ANK"/>
    <property type="match status" value="4"/>
</dbReference>
<feature type="repeat" description="ANK" evidence="3">
    <location>
        <begin position="159"/>
        <end position="193"/>
    </location>
</feature>
<dbReference type="PROSITE" id="PS50297">
    <property type="entry name" value="ANK_REP_REGION"/>
    <property type="match status" value="2"/>
</dbReference>
<feature type="chain" id="PRO_5015111063" evidence="4">
    <location>
        <begin position="36"/>
        <end position="222"/>
    </location>
</feature>
<dbReference type="GO" id="GO:0016301">
    <property type="term" value="F:kinase activity"/>
    <property type="evidence" value="ECO:0007669"/>
    <property type="project" value="UniProtKB-KW"/>
</dbReference>
<dbReference type="EMBL" id="BFAY01000001">
    <property type="protein sequence ID" value="GBF37129.1"/>
    <property type="molecule type" value="Genomic_DNA"/>
</dbReference>
<keyword evidence="4" id="KW-0732">Signal</keyword>
<dbReference type="GO" id="GO:0004842">
    <property type="term" value="F:ubiquitin-protein transferase activity"/>
    <property type="evidence" value="ECO:0007669"/>
    <property type="project" value="TreeGrafter"/>
</dbReference>
<dbReference type="Proteomes" id="UP000245076">
    <property type="component" value="Unassembled WGS sequence"/>
</dbReference>
<dbReference type="PANTHER" id="PTHR24171">
    <property type="entry name" value="ANKYRIN REPEAT DOMAIN-CONTAINING PROTEIN 39-RELATED"/>
    <property type="match status" value="1"/>
</dbReference>
<dbReference type="Pfam" id="PF12796">
    <property type="entry name" value="Ank_2"/>
    <property type="match status" value="2"/>
</dbReference>
<keyword evidence="6" id="KW-1185">Reference proteome</keyword>
<dbReference type="Gene3D" id="1.25.40.20">
    <property type="entry name" value="Ankyrin repeat-containing domain"/>
    <property type="match status" value="2"/>
</dbReference>
<dbReference type="PROSITE" id="PS50088">
    <property type="entry name" value="ANK_REPEAT"/>
    <property type="match status" value="3"/>
</dbReference>
<keyword evidence="5" id="KW-0418">Kinase</keyword>
<dbReference type="InterPro" id="IPR002110">
    <property type="entry name" value="Ankyrin_rpt"/>
</dbReference>
<accession>A0A2P2CXK0</accession>
<proteinExistence type="predicted"/>
<name>A0A2P2CXK0_9LEPT</name>
<evidence type="ECO:0000313" key="5">
    <source>
        <dbReference type="EMBL" id="GBF37129.1"/>
    </source>
</evidence>
<organism evidence="5 6">
    <name type="scientific">Leptospira johnsonii</name>
    <dbReference type="NCBI Taxonomy" id="1917820"/>
    <lineage>
        <taxon>Bacteria</taxon>
        <taxon>Pseudomonadati</taxon>
        <taxon>Spirochaetota</taxon>
        <taxon>Spirochaetia</taxon>
        <taxon>Leptospirales</taxon>
        <taxon>Leptospiraceae</taxon>
        <taxon>Leptospira</taxon>
    </lineage>
</organism>
<dbReference type="PANTHER" id="PTHR24171:SF8">
    <property type="entry name" value="BRCA1-ASSOCIATED RING DOMAIN PROTEIN 1"/>
    <property type="match status" value="1"/>
</dbReference>
<dbReference type="OrthoDB" id="342613at2"/>
<evidence type="ECO:0000256" key="2">
    <source>
        <dbReference type="ARBA" id="ARBA00023043"/>
    </source>
</evidence>
<protein>
    <submittedName>
        <fullName evidence="5">Protein kinase</fullName>
    </submittedName>
</protein>
<feature type="signal peptide" evidence="4">
    <location>
        <begin position="1"/>
        <end position="35"/>
    </location>
</feature>
<dbReference type="AlphaFoldDB" id="A0A2P2CXK0"/>
<evidence type="ECO:0000256" key="1">
    <source>
        <dbReference type="ARBA" id="ARBA00022737"/>
    </source>
</evidence>